<dbReference type="PANTHER" id="PTHR33070">
    <property type="entry name" value="OS06G0725500 PROTEIN"/>
    <property type="match status" value="1"/>
</dbReference>
<dbReference type="EMBL" id="JAUESC010000004">
    <property type="protein sequence ID" value="KAK0594843.1"/>
    <property type="molecule type" value="Genomic_DNA"/>
</dbReference>
<comment type="caution">
    <text evidence="1">The sequence shown here is derived from an EMBL/GenBank/DDBJ whole genome shotgun (WGS) entry which is preliminary data.</text>
</comment>
<protein>
    <submittedName>
        <fullName evidence="1">Uncharacterized protein</fullName>
    </submittedName>
</protein>
<organism evidence="1 2">
    <name type="scientific">Acer saccharum</name>
    <name type="common">Sugar maple</name>
    <dbReference type="NCBI Taxonomy" id="4024"/>
    <lineage>
        <taxon>Eukaryota</taxon>
        <taxon>Viridiplantae</taxon>
        <taxon>Streptophyta</taxon>
        <taxon>Embryophyta</taxon>
        <taxon>Tracheophyta</taxon>
        <taxon>Spermatophyta</taxon>
        <taxon>Magnoliopsida</taxon>
        <taxon>eudicotyledons</taxon>
        <taxon>Gunneridae</taxon>
        <taxon>Pentapetalae</taxon>
        <taxon>rosids</taxon>
        <taxon>malvids</taxon>
        <taxon>Sapindales</taxon>
        <taxon>Sapindaceae</taxon>
        <taxon>Hippocastanoideae</taxon>
        <taxon>Acereae</taxon>
        <taxon>Acer</taxon>
    </lineage>
</organism>
<dbReference type="GO" id="GO:0048364">
    <property type="term" value="P:root development"/>
    <property type="evidence" value="ECO:0007669"/>
    <property type="project" value="InterPro"/>
</dbReference>
<accession>A0AA39SQA2</accession>
<proteinExistence type="predicted"/>
<evidence type="ECO:0000313" key="2">
    <source>
        <dbReference type="Proteomes" id="UP001168877"/>
    </source>
</evidence>
<dbReference type="Pfam" id="PF03087">
    <property type="entry name" value="BPS1"/>
    <property type="match status" value="1"/>
</dbReference>
<reference evidence="1" key="2">
    <citation type="submission" date="2023-06" db="EMBL/GenBank/DDBJ databases">
        <authorList>
            <person name="Swenson N.G."/>
            <person name="Wegrzyn J.L."/>
            <person name="Mcevoy S.L."/>
        </authorList>
    </citation>
    <scope>NUCLEOTIDE SEQUENCE</scope>
    <source>
        <strain evidence="1">NS2018</strain>
        <tissue evidence="1">Leaf</tissue>
    </source>
</reference>
<dbReference type="AlphaFoldDB" id="A0AA39SQA2"/>
<dbReference type="Proteomes" id="UP001168877">
    <property type="component" value="Unassembled WGS sequence"/>
</dbReference>
<dbReference type="InterPro" id="IPR004320">
    <property type="entry name" value="BPS1_pln"/>
</dbReference>
<evidence type="ECO:0000313" key="1">
    <source>
        <dbReference type="EMBL" id="KAK0594843.1"/>
    </source>
</evidence>
<keyword evidence="2" id="KW-1185">Reference proteome</keyword>
<dbReference type="GO" id="GO:0048367">
    <property type="term" value="P:shoot system development"/>
    <property type="evidence" value="ECO:0007669"/>
    <property type="project" value="InterPro"/>
</dbReference>
<gene>
    <name evidence="1" type="ORF">LWI29_001203</name>
</gene>
<reference evidence="1" key="1">
    <citation type="journal article" date="2022" name="Plant J.">
        <title>Strategies of tolerance reflected in two North American maple genomes.</title>
        <authorList>
            <person name="McEvoy S.L."/>
            <person name="Sezen U.U."/>
            <person name="Trouern-Trend A."/>
            <person name="McMahon S.M."/>
            <person name="Schaberg P.G."/>
            <person name="Yang J."/>
            <person name="Wegrzyn J.L."/>
            <person name="Swenson N.G."/>
        </authorList>
    </citation>
    <scope>NUCLEOTIDE SEQUENCE</scope>
    <source>
        <strain evidence="1">NS2018</strain>
    </source>
</reference>
<dbReference type="PANTHER" id="PTHR33070:SF129">
    <property type="entry name" value="DUF241 DOMAIN PROTEIN"/>
    <property type="match status" value="1"/>
</dbReference>
<name>A0AA39SQA2_ACESA</name>
<sequence length="276" mass="30736">MASSICHTRSNSLPSRSHPFVSEIDKNFCRLKANSEGTSSSSICQKLNGLQDLYDCVDKLLLLPTLVQEKINDKFVNELLDGSLRTFDLCSTAKDVLLQIKEFTQELQSILRRRGDVKLTSEIKKYLTSRKAVRKAIKKALENLKAKKLDNDNESQATAGGIMKEVEAISLIVFKSLLSFISGPKAQSKLSGWSSVSKLTHHKRLASVEGETDQANEFAKVDAALLSLIDHKICIGDVQKQLKNLELCIQDFDEGLDCLSRRLIKTRVSLLNALNN</sequence>